<dbReference type="SMART" id="SM00612">
    <property type="entry name" value="Kelch"/>
    <property type="match status" value="1"/>
</dbReference>
<dbReference type="SUPFAM" id="SSF117281">
    <property type="entry name" value="Kelch motif"/>
    <property type="match status" value="1"/>
</dbReference>
<evidence type="ECO:0000256" key="1">
    <source>
        <dbReference type="ARBA" id="ARBA00022441"/>
    </source>
</evidence>
<dbReference type="InterPro" id="IPR006652">
    <property type="entry name" value="Kelch_1"/>
</dbReference>
<protein>
    <recommendedName>
        <fullName evidence="4">Kelch repeat protein</fullName>
    </recommendedName>
</protein>
<dbReference type="Gene3D" id="2.120.10.80">
    <property type="entry name" value="Kelch-type beta propeller"/>
    <property type="match status" value="1"/>
</dbReference>
<dbReference type="Pfam" id="PF01344">
    <property type="entry name" value="Kelch_1"/>
    <property type="match status" value="2"/>
</dbReference>
<keyword evidence="1" id="KW-0880">Kelch repeat</keyword>
<dbReference type="PANTHER" id="PTHR45632:SF3">
    <property type="entry name" value="KELCH-LIKE PROTEIN 32"/>
    <property type="match status" value="1"/>
</dbReference>
<evidence type="ECO:0000256" key="2">
    <source>
        <dbReference type="ARBA" id="ARBA00022737"/>
    </source>
</evidence>
<gene>
    <name evidence="3" type="ORF">METZ01_LOCUS440538</name>
</gene>
<proteinExistence type="predicted"/>
<sequence>MPSITSGCNRTVISLVTVSNTVYALSYVSSGSCTNATHLDKFDISSNAWTYLSSSPSPKYNLTACAANSKIYILGGTYGSVQSSVEEYDPATNTWETKGAIPYGGLTEHACVTVNNKIYLIGGEPSGGNKTNTLYVYNPSFDTD</sequence>
<evidence type="ECO:0008006" key="4">
    <source>
        <dbReference type="Google" id="ProtNLM"/>
    </source>
</evidence>
<dbReference type="InterPro" id="IPR015915">
    <property type="entry name" value="Kelch-typ_b-propeller"/>
</dbReference>
<dbReference type="EMBL" id="UINC01179152">
    <property type="protein sequence ID" value="SVD87684.1"/>
    <property type="molecule type" value="Genomic_DNA"/>
</dbReference>
<evidence type="ECO:0000313" key="3">
    <source>
        <dbReference type="EMBL" id="SVD87684.1"/>
    </source>
</evidence>
<dbReference type="AlphaFoldDB" id="A0A382YWS5"/>
<dbReference type="PANTHER" id="PTHR45632">
    <property type="entry name" value="LD33804P"/>
    <property type="match status" value="1"/>
</dbReference>
<organism evidence="3">
    <name type="scientific">marine metagenome</name>
    <dbReference type="NCBI Taxonomy" id="408172"/>
    <lineage>
        <taxon>unclassified sequences</taxon>
        <taxon>metagenomes</taxon>
        <taxon>ecological metagenomes</taxon>
    </lineage>
</organism>
<keyword evidence="2" id="KW-0677">Repeat</keyword>
<reference evidence="3" key="1">
    <citation type="submission" date="2018-05" db="EMBL/GenBank/DDBJ databases">
        <authorList>
            <person name="Lanie J.A."/>
            <person name="Ng W.-L."/>
            <person name="Kazmierczak K.M."/>
            <person name="Andrzejewski T.M."/>
            <person name="Davidsen T.M."/>
            <person name="Wayne K.J."/>
            <person name="Tettelin H."/>
            <person name="Glass J.I."/>
            <person name="Rusch D."/>
            <person name="Podicherti R."/>
            <person name="Tsui H.-C.T."/>
            <person name="Winkler M.E."/>
        </authorList>
    </citation>
    <scope>NUCLEOTIDE SEQUENCE</scope>
</reference>
<name>A0A382YWS5_9ZZZZ</name>
<accession>A0A382YWS5</accession>